<reference evidence="4" key="1">
    <citation type="submission" date="2025-08" db="UniProtKB">
        <authorList>
            <consortium name="RefSeq"/>
        </authorList>
    </citation>
    <scope>IDENTIFICATION</scope>
</reference>
<protein>
    <submittedName>
        <fullName evidence="4">Uncharacterized protein LOC101859162</fullName>
    </submittedName>
</protein>
<gene>
    <name evidence="4" type="primary">LOC101859162</name>
</gene>
<proteinExistence type="predicted"/>
<evidence type="ECO:0000313" key="3">
    <source>
        <dbReference type="Proteomes" id="UP000694888"/>
    </source>
</evidence>
<name>A0ABM1VRB7_APLCA</name>
<sequence>MILPRRVDFFVLFFIEVTRHVVGDATYCPRSLYDCDSLEAGMQSSLDVVFTPDFMSSANHDTYIGEICRFFKNPSCSEPIISECKGELVYATKAFKNRQQYICENRFTRKGMRNLNTCVRQYHRYFSNCQEKRLQKLEGATYVTSPSSSAHPWCNLTNDYIICVYSIMAFGCNFEVANKYMETVNQSAPVVEAIYGYGCSFGHPMDILSTTSSPPETTGYSGGRPVGGYNSGGHRSRGTRRGSTAGLRVGGVTAFGLSGWAWLVLLFCSHWMISSSLSNANPLRSVRASLIPCPQQR</sequence>
<organism evidence="3 4">
    <name type="scientific">Aplysia californica</name>
    <name type="common">California sea hare</name>
    <dbReference type="NCBI Taxonomy" id="6500"/>
    <lineage>
        <taxon>Eukaryota</taxon>
        <taxon>Metazoa</taxon>
        <taxon>Spiralia</taxon>
        <taxon>Lophotrochozoa</taxon>
        <taxon>Mollusca</taxon>
        <taxon>Gastropoda</taxon>
        <taxon>Heterobranchia</taxon>
        <taxon>Euthyneura</taxon>
        <taxon>Tectipleura</taxon>
        <taxon>Aplysiida</taxon>
        <taxon>Aplysioidea</taxon>
        <taxon>Aplysiidae</taxon>
        <taxon>Aplysia</taxon>
    </lineage>
</organism>
<feature type="region of interest" description="Disordered" evidence="1">
    <location>
        <begin position="212"/>
        <end position="243"/>
    </location>
</feature>
<keyword evidence="3" id="KW-1185">Reference proteome</keyword>
<dbReference type="RefSeq" id="XP_035824959.1">
    <property type="nucleotide sequence ID" value="XM_035969066.1"/>
</dbReference>
<dbReference type="GeneID" id="101859162"/>
<evidence type="ECO:0000256" key="2">
    <source>
        <dbReference type="SAM" id="SignalP"/>
    </source>
</evidence>
<feature type="signal peptide" evidence="2">
    <location>
        <begin position="1"/>
        <end position="23"/>
    </location>
</feature>
<dbReference type="Proteomes" id="UP000694888">
    <property type="component" value="Unplaced"/>
</dbReference>
<evidence type="ECO:0000256" key="1">
    <source>
        <dbReference type="SAM" id="MobiDB-lite"/>
    </source>
</evidence>
<feature type="compositionally biased region" description="Gly residues" evidence="1">
    <location>
        <begin position="220"/>
        <end position="231"/>
    </location>
</feature>
<evidence type="ECO:0000313" key="4">
    <source>
        <dbReference type="RefSeq" id="XP_035824959.1"/>
    </source>
</evidence>
<accession>A0ABM1VRB7</accession>
<keyword evidence="2" id="KW-0732">Signal</keyword>
<feature type="chain" id="PRO_5045900994" evidence="2">
    <location>
        <begin position="24"/>
        <end position="297"/>
    </location>
</feature>